<proteinExistence type="predicted"/>
<keyword evidence="4" id="KW-1185">Reference proteome</keyword>
<sequence length="686" mass="71715">MTSSVRQDLTRLLRPKSIAVFGGQWAHAVIEQCQRMGFTGDIWPVHPSKAEMRGLPCFSSVEALPSAPDVAFIGVNRDLTIGIVEALQASGAGGAVCFASGFAEAGTEGANLQARLRAAARDMPIIGPNCYGLINYLDGALLWPDVHGGRQVERGVAIVTQSSNLAINLTMQQRGLPLAYMLTLGNQAVVGMAEAVRALAEDERVTAIGLHIEGVGDAAAFADAVLAARSSGKPIVVMKSGSSAQAAELTLSHTASLAGSDAVADAFFARLSLARVKSIPAFLESLKLLHFWGPLPGAELVSMSCSGGEASIIADSAERLEVPMPAFEAAQASAIRATVKPLVTVSNPFDYHTFDWGDRTRLSDTFSAVMRGAQAVTVLILDFPKADVGNSETWDITLEALAAAAQRSGGRAAVISTLPECLPEERAASMLAKGVLPLLGVEEAMAAIGAGAFVGRTPGTIAQDLPAMIHGKVVSWDEASAKAALARAGVAVPESQVCDRLETALEAASRLGNVAMKVVSADLAHKTEAGAVVLNLRCENEVRSAYARLSALGETLLVERMIEKPIAELIVGLRRDPAFGLHLLIGAGGIMAEVLEDTKILMLPAGRAEIEAALSGLKIYPLLEGWRGHPAADVPAAVASIESLQAFGLANAAALEELEVNPLIVCEEGHGAFAADALIRMREDEE</sequence>
<dbReference type="GO" id="GO:0006099">
    <property type="term" value="P:tricarboxylic acid cycle"/>
    <property type="evidence" value="ECO:0007669"/>
    <property type="project" value="UniProtKB-KW"/>
</dbReference>
<dbReference type="SUPFAM" id="SSF52210">
    <property type="entry name" value="Succinyl-CoA synthetase domains"/>
    <property type="match status" value="2"/>
</dbReference>
<dbReference type="InterPro" id="IPR036291">
    <property type="entry name" value="NAD(P)-bd_dom_sf"/>
</dbReference>
<dbReference type="InterPro" id="IPR013815">
    <property type="entry name" value="ATP_grasp_subdomain_1"/>
</dbReference>
<dbReference type="Pfam" id="PF13380">
    <property type="entry name" value="CoA_binding_2"/>
    <property type="match status" value="1"/>
</dbReference>
<evidence type="ECO:0000256" key="1">
    <source>
        <dbReference type="ARBA" id="ARBA00022532"/>
    </source>
</evidence>
<evidence type="ECO:0000313" key="3">
    <source>
        <dbReference type="EMBL" id="TQV74440.1"/>
    </source>
</evidence>
<organism evidence="3 4">
    <name type="scientific">Denitrobaculum tricleocarpae</name>
    <dbReference type="NCBI Taxonomy" id="2591009"/>
    <lineage>
        <taxon>Bacteria</taxon>
        <taxon>Pseudomonadati</taxon>
        <taxon>Pseudomonadota</taxon>
        <taxon>Alphaproteobacteria</taxon>
        <taxon>Rhodospirillales</taxon>
        <taxon>Rhodospirillaceae</taxon>
        <taxon>Denitrobaculum</taxon>
    </lineage>
</organism>
<dbReference type="PANTHER" id="PTHR42793:SF4">
    <property type="entry name" value="BLL6376 PROTEIN"/>
    <property type="match status" value="1"/>
</dbReference>
<dbReference type="GO" id="GO:0005524">
    <property type="term" value="F:ATP binding"/>
    <property type="evidence" value="ECO:0007669"/>
    <property type="project" value="InterPro"/>
</dbReference>
<dbReference type="SUPFAM" id="SSF51735">
    <property type="entry name" value="NAD(P)-binding Rossmann-fold domains"/>
    <property type="match status" value="1"/>
</dbReference>
<dbReference type="AlphaFoldDB" id="A0A545TB43"/>
<dbReference type="InterPro" id="IPR032875">
    <property type="entry name" value="Succ_CoA_lig_flav_dom"/>
</dbReference>
<dbReference type="Proteomes" id="UP000315252">
    <property type="component" value="Unassembled WGS sequence"/>
</dbReference>
<dbReference type="Gene3D" id="3.40.50.720">
    <property type="entry name" value="NAD(P)-binding Rossmann-like Domain"/>
    <property type="match status" value="1"/>
</dbReference>
<dbReference type="RefSeq" id="WP_142899071.1">
    <property type="nucleotide sequence ID" value="NZ_ML660061.1"/>
</dbReference>
<dbReference type="SMART" id="SM00881">
    <property type="entry name" value="CoA_binding"/>
    <property type="match status" value="1"/>
</dbReference>
<name>A0A545TB43_9PROT</name>
<gene>
    <name evidence="3" type="ORF">FKG95_24490</name>
</gene>
<dbReference type="Pfam" id="PF13607">
    <property type="entry name" value="Succ_CoA_lig"/>
    <property type="match status" value="1"/>
</dbReference>
<dbReference type="InterPro" id="IPR016102">
    <property type="entry name" value="Succinyl-CoA_synth-like"/>
</dbReference>
<dbReference type="PANTHER" id="PTHR42793">
    <property type="entry name" value="COA BINDING DOMAIN CONTAINING PROTEIN"/>
    <property type="match status" value="1"/>
</dbReference>
<accession>A0A545TB43</accession>
<dbReference type="Gene3D" id="3.30.470.20">
    <property type="entry name" value="ATP-grasp fold, B domain"/>
    <property type="match status" value="1"/>
</dbReference>
<keyword evidence="3" id="KW-0436">Ligase</keyword>
<dbReference type="GO" id="GO:0016874">
    <property type="term" value="F:ligase activity"/>
    <property type="evidence" value="ECO:0007669"/>
    <property type="project" value="UniProtKB-KW"/>
</dbReference>
<comment type="caution">
    <text evidence="3">The sequence shown here is derived from an EMBL/GenBank/DDBJ whole genome shotgun (WGS) entry which is preliminary data.</text>
</comment>
<dbReference type="InterPro" id="IPR003781">
    <property type="entry name" value="CoA-bd"/>
</dbReference>
<feature type="domain" description="CoA-binding" evidence="2">
    <location>
        <begin position="12"/>
        <end position="102"/>
    </location>
</feature>
<dbReference type="OrthoDB" id="9807426at2"/>
<dbReference type="EMBL" id="VHSH01000010">
    <property type="protein sequence ID" value="TQV74440.1"/>
    <property type="molecule type" value="Genomic_DNA"/>
</dbReference>
<dbReference type="Gene3D" id="3.40.50.261">
    <property type="entry name" value="Succinyl-CoA synthetase domains"/>
    <property type="match status" value="2"/>
</dbReference>
<dbReference type="Gene3D" id="3.30.1490.20">
    <property type="entry name" value="ATP-grasp fold, A domain"/>
    <property type="match status" value="1"/>
</dbReference>
<evidence type="ECO:0000313" key="4">
    <source>
        <dbReference type="Proteomes" id="UP000315252"/>
    </source>
</evidence>
<evidence type="ECO:0000259" key="2">
    <source>
        <dbReference type="SMART" id="SM00881"/>
    </source>
</evidence>
<dbReference type="SUPFAM" id="SSF56059">
    <property type="entry name" value="Glutathione synthetase ATP-binding domain-like"/>
    <property type="match status" value="1"/>
</dbReference>
<protein>
    <submittedName>
        <fullName evidence="3">Acetate--CoA ligase family protein</fullName>
    </submittedName>
</protein>
<reference evidence="3 4" key="1">
    <citation type="submission" date="2019-06" db="EMBL/GenBank/DDBJ databases">
        <title>Whole genome sequence for Rhodospirillaceae sp. R148.</title>
        <authorList>
            <person name="Wang G."/>
        </authorList>
    </citation>
    <scope>NUCLEOTIDE SEQUENCE [LARGE SCALE GENOMIC DNA]</scope>
    <source>
        <strain evidence="3 4">R148</strain>
    </source>
</reference>
<dbReference type="Pfam" id="PF13549">
    <property type="entry name" value="ATP-grasp_5"/>
    <property type="match status" value="1"/>
</dbReference>
<keyword evidence="1" id="KW-0816">Tricarboxylic acid cycle</keyword>